<dbReference type="AlphaFoldDB" id="A0A8S1DM76"/>
<feature type="transmembrane region" description="Helical" evidence="1">
    <location>
        <begin position="33"/>
        <end position="53"/>
    </location>
</feature>
<keyword evidence="1" id="KW-0472">Membrane</keyword>
<keyword evidence="3" id="KW-1185">Reference proteome</keyword>
<keyword evidence="1" id="KW-0812">Transmembrane</keyword>
<feature type="transmembrane region" description="Helical" evidence="1">
    <location>
        <begin position="1046"/>
        <end position="1064"/>
    </location>
</feature>
<evidence type="ECO:0000313" key="3">
    <source>
        <dbReference type="Proteomes" id="UP000494165"/>
    </source>
</evidence>
<comment type="caution">
    <text evidence="2">The sequence shown here is derived from an EMBL/GenBank/DDBJ whole genome shotgun (WGS) entry which is preliminary data.</text>
</comment>
<reference evidence="2 3" key="1">
    <citation type="submission" date="2020-04" db="EMBL/GenBank/DDBJ databases">
        <authorList>
            <person name="Alioto T."/>
            <person name="Alioto T."/>
            <person name="Gomez Garrido J."/>
        </authorList>
    </citation>
    <scope>NUCLEOTIDE SEQUENCE [LARGE SCALE GENOMIC DNA]</scope>
</reference>
<evidence type="ECO:0000313" key="2">
    <source>
        <dbReference type="EMBL" id="CAB3382145.1"/>
    </source>
</evidence>
<dbReference type="CDD" id="cd00063">
    <property type="entry name" value="FN3"/>
    <property type="match status" value="1"/>
</dbReference>
<evidence type="ECO:0000256" key="1">
    <source>
        <dbReference type="SAM" id="Phobius"/>
    </source>
</evidence>
<proteinExistence type="predicted"/>
<dbReference type="InterPro" id="IPR003961">
    <property type="entry name" value="FN3_dom"/>
</dbReference>
<name>A0A8S1DM76_9INSE</name>
<dbReference type="EMBL" id="CADEPI010000258">
    <property type="protein sequence ID" value="CAB3382145.1"/>
    <property type="molecule type" value="Genomic_DNA"/>
</dbReference>
<accession>A0A8S1DM76</accession>
<keyword evidence="1" id="KW-1133">Transmembrane helix</keyword>
<dbReference type="Proteomes" id="UP000494165">
    <property type="component" value="Unassembled WGS sequence"/>
</dbReference>
<protein>
    <submittedName>
        <fullName evidence="2">Uncharacterized protein</fullName>
    </submittedName>
</protein>
<organism evidence="2 3">
    <name type="scientific">Cloeon dipterum</name>
    <dbReference type="NCBI Taxonomy" id="197152"/>
    <lineage>
        <taxon>Eukaryota</taxon>
        <taxon>Metazoa</taxon>
        <taxon>Ecdysozoa</taxon>
        <taxon>Arthropoda</taxon>
        <taxon>Hexapoda</taxon>
        <taxon>Insecta</taxon>
        <taxon>Pterygota</taxon>
        <taxon>Palaeoptera</taxon>
        <taxon>Ephemeroptera</taxon>
        <taxon>Pisciforma</taxon>
        <taxon>Baetidae</taxon>
        <taxon>Cloeon</taxon>
    </lineage>
</organism>
<sequence>MIFIRCLAQKVDRSLKLPITSDKGFTMVWEIRTCMMFLLFLLPGFHFAFGYLVKVNSETGIKACVTDDHQHAIAFVKHWKSYDAARQPDNITNVEIFGLDGTFNELEKFDCNLVKKGGCEQWRTKNFSKKSNKYGNYPPVTDFRWHDLPVYSGNERTLQLTEEIRKNKSTNSHYSMLTNSDYKVYFGKESVLEASNLAKNIPGDEVNEIRIRSVRDYQNFHHYFYRDYYYYQASKSPKQDLWHILTFNYSADTTKFELIVHEEGKRSSIDIDLIYMDVFTPTILLSRPALVKHHAYNLLVPENSNTWMEREIDINEASSFCVDVVYLLKNKLNSSESPLNVTLTMQNGRTEHFTHNEASKNADATWQVARFENPQRRFKGKVTIRLSVGSKDLEIGGVKFCTGGDLVVIPKDHSKQYDCQILSNQPPKTNGEDIKKVATSWKICERLGKKDCSEMRAGQHCFGGYSGRKCLTPCSGNNYGMDCAEEYPAGRCVNDKYSRKDGSCDIACANGAFRFPLCTTLIRMVDPVVVSVSTTTIKLRMPDRSQLTGHEYIAVQYRKKNASIWLTKVHKETDGEFVTLEQLKPNWDYEITLTVNEYNWDFYLQNVKPGPNITVKTCRPIDGSNVHIQIDDSGAALINAVIDEDYCQLDTLNIFLTTDIEKRREQLQVTFPIVSKTHYNHKLHSCYSGSYYDVTLLDVNKNEVDARLNCTSKDHLAVLSPPTNPLVPTRCKPINASLVDITIEDPFKVFVGTNTRTADSRKLCAPKLMRVSRAASTQILSTKQVDDFGSEKDFGDCVIGSTYDVTLVDQEENEFTVKHACWTVEHRAFRLVFPIIEKVGARKIKLDMWKSLGGIIHYEEILVRFLEKKNDDKKWKSVTYEKSMGRFLTLDSLKPKTYYLIWFVWSSKNHPSIEGKAIEQHTSPCIAIDKNTVEWKFEAPLTVLANSRANASELEELCHWERIIATSGEKTLNTRAYESSLRWDLYPCEPGREFVFRLQDEQGNSVETNATCSLSTAPRHENEIFATNFPSTSPWEHLTPKTALEMFLMFALILTLCYCAYRIVKCSSCCFAP</sequence>
<gene>
    <name evidence="2" type="ORF">CLODIP_2_CD09812</name>
</gene>